<dbReference type="PROSITE" id="PS50075">
    <property type="entry name" value="CARRIER"/>
    <property type="match status" value="1"/>
</dbReference>
<dbReference type="GO" id="GO:0044550">
    <property type="term" value="P:secondary metabolite biosynthetic process"/>
    <property type="evidence" value="ECO:0007669"/>
    <property type="project" value="TreeGrafter"/>
</dbReference>
<dbReference type="GO" id="GO:0017000">
    <property type="term" value="P:antibiotic biosynthetic process"/>
    <property type="evidence" value="ECO:0007669"/>
    <property type="project" value="UniProtKB-ARBA"/>
</dbReference>
<reference evidence="5 6" key="2">
    <citation type="submission" date="2017-02" db="EMBL/GenBank/DDBJ databases">
        <title>Draft genome sequence of Streptomyces phaeoluteigriseus type strain DSM41896.</title>
        <authorList>
            <person name="Salih T.S."/>
            <person name="Algora Gallardo L."/>
            <person name="Melo Santos T."/>
            <person name="Filgueira Martinez S."/>
            <person name="Herron P.R."/>
        </authorList>
    </citation>
    <scope>NUCLEOTIDE SEQUENCE [LARGE SCALE GENOMIC DNA]</scope>
    <source>
        <strain evidence="5 6">DSM 41896</strain>
    </source>
</reference>
<organism evidence="5 6">
    <name type="scientific">Streptomyces phaeoluteigriseus</name>
    <dbReference type="NCBI Taxonomy" id="114686"/>
    <lineage>
        <taxon>Bacteria</taxon>
        <taxon>Bacillati</taxon>
        <taxon>Actinomycetota</taxon>
        <taxon>Actinomycetes</taxon>
        <taxon>Kitasatosporales</taxon>
        <taxon>Streptomycetaceae</taxon>
        <taxon>Streptomyces</taxon>
        <taxon>Streptomyces aurantiacus group</taxon>
    </lineage>
</organism>
<dbReference type="Proteomes" id="UP000184286">
    <property type="component" value="Unassembled WGS sequence"/>
</dbReference>
<sequence length="173" mass="18169">DDVPAPAPAPASGAAPLSVLEGVRAAWRAVLEHDGFGADHNFFDAGGHSLLLVKLREQLRLATGADVPVIDLLRHVTVQDQARLIAMVHRPADGTVPATPRHGHPPADHHPQAAGAHRAGPRPRARRRASPPPRPVRRHRRGAGRRPGTAGRVPGGDAGRGARGRRAHPGPGP</sequence>
<proteinExistence type="predicted"/>
<dbReference type="Pfam" id="PF00550">
    <property type="entry name" value="PP-binding"/>
    <property type="match status" value="1"/>
</dbReference>
<feature type="non-terminal residue" evidence="5">
    <location>
        <position position="1"/>
    </location>
</feature>
<comment type="caution">
    <text evidence="5">The sequence shown here is derived from an EMBL/GenBank/DDBJ whole genome shotgun (WGS) entry which is preliminary data.</text>
</comment>
<dbReference type="PROSITE" id="PS00012">
    <property type="entry name" value="PHOSPHOPANTETHEINE"/>
    <property type="match status" value="1"/>
</dbReference>
<dbReference type="InterPro" id="IPR020806">
    <property type="entry name" value="PKS_PP-bd"/>
</dbReference>
<dbReference type="PANTHER" id="PTHR45527">
    <property type="entry name" value="NONRIBOSOMAL PEPTIDE SYNTHETASE"/>
    <property type="match status" value="1"/>
</dbReference>
<feature type="compositionally biased region" description="Basic residues" evidence="3">
    <location>
        <begin position="162"/>
        <end position="173"/>
    </location>
</feature>
<accession>A0A1V6MH82</accession>
<dbReference type="InterPro" id="IPR036736">
    <property type="entry name" value="ACP-like_sf"/>
</dbReference>
<dbReference type="Gene3D" id="1.10.1200.10">
    <property type="entry name" value="ACP-like"/>
    <property type="match status" value="1"/>
</dbReference>
<evidence type="ECO:0000256" key="2">
    <source>
        <dbReference type="ARBA" id="ARBA00022553"/>
    </source>
</evidence>
<dbReference type="InterPro" id="IPR006162">
    <property type="entry name" value="Ppantetheine_attach_site"/>
</dbReference>
<keyword evidence="2" id="KW-0597">Phosphoprotein</keyword>
<evidence type="ECO:0000256" key="3">
    <source>
        <dbReference type="SAM" id="MobiDB-lite"/>
    </source>
</evidence>
<dbReference type="GO" id="GO:0005737">
    <property type="term" value="C:cytoplasm"/>
    <property type="evidence" value="ECO:0007669"/>
    <property type="project" value="TreeGrafter"/>
</dbReference>
<dbReference type="GO" id="GO:0043041">
    <property type="term" value="P:amino acid activation for nonribosomal peptide biosynthetic process"/>
    <property type="evidence" value="ECO:0007669"/>
    <property type="project" value="TreeGrafter"/>
</dbReference>
<dbReference type="SUPFAM" id="SSF47336">
    <property type="entry name" value="ACP-like"/>
    <property type="match status" value="1"/>
</dbReference>
<evidence type="ECO:0000313" key="6">
    <source>
        <dbReference type="Proteomes" id="UP000184286"/>
    </source>
</evidence>
<gene>
    <name evidence="5" type="ORF">BM536_038745</name>
</gene>
<dbReference type="GO" id="GO:0031177">
    <property type="term" value="F:phosphopantetheine binding"/>
    <property type="evidence" value="ECO:0007669"/>
    <property type="project" value="InterPro"/>
</dbReference>
<dbReference type="InterPro" id="IPR009081">
    <property type="entry name" value="PP-bd_ACP"/>
</dbReference>
<dbReference type="EMBL" id="MPOH02000070">
    <property type="protein sequence ID" value="OQD51673.1"/>
    <property type="molecule type" value="Genomic_DNA"/>
</dbReference>
<evidence type="ECO:0000256" key="1">
    <source>
        <dbReference type="ARBA" id="ARBA00022450"/>
    </source>
</evidence>
<dbReference type="SMART" id="SM00823">
    <property type="entry name" value="PKS_PP"/>
    <property type="match status" value="1"/>
</dbReference>
<name>A0A1V6MH82_9ACTN</name>
<feature type="region of interest" description="Disordered" evidence="3">
    <location>
        <begin position="93"/>
        <end position="173"/>
    </location>
</feature>
<protein>
    <recommendedName>
        <fullName evidence="4">Carrier domain-containing protein</fullName>
    </recommendedName>
</protein>
<dbReference type="PANTHER" id="PTHR45527:SF1">
    <property type="entry name" value="FATTY ACID SYNTHASE"/>
    <property type="match status" value="1"/>
</dbReference>
<reference evidence="6" key="1">
    <citation type="submission" date="2016-11" db="EMBL/GenBank/DDBJ databases">
        <authorList>
            <person name="Schniete J.K."/>
            <person name="Salih T."/>
            <person name="Algora Gallardo L."/>
            <person name="Martinez Fernandez S."/>
            <person name="Herron P.R."/>
        </authorList>
    </citation>
    <scope>NUCLEOTIDE SEQUENCE [LARGE SCALE GENOMIC DNA]</scope>
    <source>
        <strain evidence="6">DSM 41896</strain>
    </source>
</reference>
<feature type="domain" description="Carrier" evidence="4">
    <location>
        <begin position="14"/>
        <end position="89"/>
    </location>
</feature>
<feature type="compositionally biased region" description="Basic residues" evidence="3">
    <location>
        <begin position="119"/>
        <end position="144"/>
    </location>
</feature>
<evidence type="ECO:0000313" key="5">
    <source>
        <dbReference type="EMBL" id="OQD51673.1"/>
    </source>
</evidence>
<keyword evidence="1" id="KW-0596">Phosphopantetheine</keyword>
<dbReference type="AlphaFoldDB" id="A0A1V6MH82"/>
<evidence type="ECO:0000259" key="4">
    <source>
        <dbReference type="PROSITE" id="PS50075"/>
    </source>
</evidence>